<evidence type="ECO:0000256" key="1">
    <source>
        <dbReference type="SAM" id="MobiDB-lite"/>
    </source>
</evidence>
<dbReference type="Proteomes" id="UP000683575">
    <property type="component" value="Chromosome"/>
</dbReference>
<evidence type="ECO:0000259" key="2">
    <source>
        <dbReference type="PROSITE" id="PS51186"/>
    </source>
</evidence>
<dbReference type="EMBL" id="CP077062">
    <property type="protein sequence ID" value="QWZ07046.1"/>
    <property type="molecule type" value="Genomic_DNA"/>
</dbReference>
<evidence type="ECO:0000313" key="3">
    <source>
        <dbReference type="EMBL" id="QWZ07046.1"/>
    </source>
</evidence>
<proteinExistence type="predicted"/>
<protein>
    <submittedName>
        <fullName evidence="3">GNAT family N-acetyltransferase</fullName>
        <ecNumber evidence="3">2.3.1.-</ecNumber>
    </submittedName>
</protein>
<keyword evidence="3" id="KW-0012">Acyltransferase</keyword>
<feature type="domain" description="N-acetyltransferase" evidence="2">
    <location>
        <begin position="1"/>
        <end position="148"/>
    </location>
</feature>
<feature type="compositionally biased region" description="Basic and acidic residues" evidence="1">
    <location>
        <begin position="168"/>
        <end position="189"/>
    </location>
</feature>
<dbReference type="GO" id="GO:0016747">
    <property type="term" value="F:acyltransferase activity, transferring groups other than amino-acyl groups"/>
    <property type="evidence" value="ECO:0007669"/>
    <property type="project" value="InterPro"/>
</dbReference>
<name>A0A975SW98_9ACTN</name>
<gene>
    <name evidence="3" type="ORF">KRR39_16260</name>
</gene>
<sequence length="189" mass="20498">MSELTWHHEPSPTWDADKQRVIGSAPAGALDVSYPDGAELPGDWWDARTADGVVVGYGWLDATWGGDAEILLAVDATAQRRGVGSFVLDRLEDEAARRGLNYVYNTVRGTHPQRDDVHDWLAVRGYRGSTTDTTLRKRVGADDQRPAPGGGPSKAEPAPSRAYDPSADGDRAPGHEESGGYVDVDEHQY</sequence>
<dbReference type="KEGG" id="nps:KRR39_16260"/>
<feature type="region of interest" description="Disordered" evidence="1">
    <location>
        <begin position="131"/>
        <end position="189"/>
    </location>
</feature>
<evidence type="ECO:0000313" key="4">
    <source>
        <dbReference type="Proteomes" id="UP000683575"/>
    </source>
</evidence>
<dbReference type="InterPro" id="IPR000182">
    <property type="entry name" value="GNAT_dom"/>
</dbReference>
<keyword evidence="4" id="KW-1185">Reference proteome</keyword>
<dbReference type="Pfam" id="PF00583">
    <property type="entry name" value="Acetyltransf_1"/>
    <property type="match status" value="1"/>
</dbReference>
<dbReference type="RefSeq" id="WP_216938557.1">
    <property type="nucleotide sequence ID" value="NZ_CP077062.1"/>
</dbReference>
<organism evidence="3 4">
    <name type="scientific">Nocardioides panacis</name>
    <dbReference type="NCBI Taxonomy" id="2849501"/>
    <lineage>
        <taxon>Bacteria</taxon>
        <taxon>Bacillati</taxon>
        <taxon>Actinomycetota</taxon>
        <taxon>Actinomycetes</taxon>
        <taxon>Propionibacteriales</taxon>
        <taxon>Nocardioidaceae</taxon>
        <taxon>Nocardioides</taxon>
    </lineage>
</organism>
<dbReference type="CDD" id="cd04301">
    <property type="entry name" value="NAT_SF"/>
    <property type="match status" value="1"/>
</dbReference>
<dbReference type="PROSITE" id="PS51186">
    <property type="entry name" value="GNAT"/>
    <property type="match status" value="1"/>
</dbReference>
<dbReference type="AlphaFoldDB" id="A0A975SW98"/>
<dbReference type="EC" id="2.3.1.-" evidence="3"/>
<keyword evidence="3" id="KW-0808">Transferase</keyword>
<reference evidence="3" key="1">
    <citation type="submission" date="2021-06" db="EMBL/GenBank/DDBJ databases">
        <title>Complete genome sequence of Nocardioides sp. G188.</title>
        <authorList>
            <person name="Im W.-T."/>
        </authorList>
    </citation>
    <scope>NUCLEOTIDE SEQUENCE</scope>
    <source>
        <strain evidence="3">G188</strain>
    </source>
</reference>
<accession>A0A975SW98</accession>